<gene>
    <name evidence="1" type="ORF">BXY45_1042</name>
</gene>
<name>A0A316ABT5_9ACTN</name>
<sequence length="182" mass="18735">MPAAAAAVGIDVDLDSPPTHLADVPRLLTLWIAIGDADLLDSSTTQVFPAVDADVLASDQPLTAEHRAIVVETALRGTIDDACLDIDAEDDAPSPMAIAVLPVLSMTATGHDVPSDVLANADGIASTGALVQELLDLGVLIAGSQPGSVTVRPGLEQMLAGITLDLLDDVTGDDHWEDDDEV</sequence>
<dbReference type="EMBL" id="QGDQ01000004">
    <property type="protein sequence ID" value="PWJ55081.1"/>
    <property type="molecule type" value="Genomic_DNA"/>
</dbReference>
<comment type="caution">
    <text evidence="1">The sequence shown here is derived from an EMBL/GenBank/DDBJ whole genome shotgun (WGS) entry which is preliminary data.</text>
</comment>
<dbReference type="Proteomes" id="UP000245469">
    <property type="component" value="Unassembled WGS sequence"/>
</dbReference>
<dbReference type="RefSeq" id="WP_109773172.1">
    <property type="nucleotide sequence ID" value="NZ_QGDQ01000004.1"/>
</dbReference>
<protein>
    <submittedName>
        <fullName evidence="1">Uncharacterized protein</fullName>
    </submittedName>
</protein>
<keyword evidence="2" id="KW-1185">Reference proteome</keyword>
<accession>A0A316ABT5</accession>
<evidence type="ECO:0000313" key="1">
    <source>
        <dbReference type="EMBL" id="PWJ55081.1"/>
    </source>
</evidence>
<dbReference type="AlphaFoldDB" id="A0A316ABT5"/>
<evidence type="ECO:0000313" key="2">
    <source>
        <dbReference type="Proteomes" id="UP000245469"/>
    </source>
</evidence>
<organism evidence="1 2">
    <name type="scientific">Quadrisphaera granulorum</name>
    <dbReference type="NCBI Taxonomy" id="317664"/>
    <lineage>
        <taxon>Bacteria</taxon>
        <taxon>Bacillati</taxon>
        <taxon>Actinomycetota</taxon>
        <taxon>Actinomycetes</taxon>
        <taxon>Kineosporiales</taxon>
        <taxon>Kineosporiaceae</taxon>
        <taxon>Quadrisphaera</taxon>
    </lineage>
</organism>
<proteinExistence type="predicted"/>
<reference evidence="1 2" key="1">
    <citation type="submission" date="2018-03" db="EMBL/GenBank/DDBJ databases">
        <title>Genomic Encyclopedia of Archaeal and Bacterial Type Strains, Phase II (KMG-II): from individual species to whole genera.</title>
        <authorList>
            <person name="Goeker M."/>
        </authorList>
    </citation>
    <scope>NUCLEOTIDE SEQUENCE [LARGE SCALE GENOMIC DNA]</scope>
    <source>
        <strain evidence="1 2">DSM 44889</strain>
    </source>
</reference>